<comment type="caution">
    <text evidence="1">The sequence shown here is derived from an EMBL/GenBank/DDBJ whole genome shotgun (WGS) entry which is preliminary data.</text>
</comment>
<dbReference type="AlphaFoldDB" id="A0A9P4PJH0"/>
<dbReference type="InterPro" id="IPR036236">
    <property type="entry name" value="Znf_C2H2_sf"/>
</dbReference>
<proteinExistence type="predicted"/>
<protein>
    <recommendedName>
        <fullName evidence="3">C2H2-type domain-containing protein</fullName>
    </recommendedName>
</protein>
<evidence type="ECO:0000313" key="1">
    <source>
        <dbReference type="EMBL" id="KAF2445291.1"/>
    </source>
</evidence>
<dbReference type="EMBL" id="MU001500">
    <property type="protein sequence ID" value="KAF2445291.1"/>
    <property type="molecule type" value="Genomic_DNA"/>
</dbReference>
<organism evidence="1 2">
    <name type="scientific">Karstenula rhodostoma CBS 690.94</name>
    <dbReference type="NCBI Taxonomy" id="1392251"/>
    <lineage>
        <taxon>Eukaryota</taxon>
        <taxon>Fungi</taxon>
        <taxon>Dikarya</taxon>
        <taxon>Ascomycota</taxon>
        <taxon>Pezizomycotina</taxon>
        <taxon>Dothideomycetes</taxon>
        <taxon>Pleosporomycetidae</taxon>
        <taxon>Pleosporales</taxon>
        <taxon>Massarineae</taxon>
        <taxon>Didymosphaeriaceae</taxon>
        <taxon>Karstenula</taxon>
    </lineage>
</organism>
<gene>
    <name evidence="1" type="ORF">P171DRAFT_485351</name>
</gene>
<name>A0A9P4PJH0_9PLEO</name>
<evidence type="ECO:0000313" key="2">
    <source>
        <dbReference type="Proteomes" id="UP000799764"/>
    </source>
</evidence>
<keyword evidence="2" id="KW-1185">Reference proteome</keyword>
<sequence>MSSTPTSISKYTFRGPTHMTRHRDATHAPFKCPKCDYIAATYGSLRTHIDVVKENKASKKQSKDKERCGMGCGKKYCTKAARNRHEEGCEYRKVGDVGGGDTATK</sequence>
<dbReference type="Proteomes" id="UP000799764">
    <property type="component" value="Unassembled WGS sequence"/>
</dbReference>
<evidence type="ECO:0008006" key="3">
    <source>
        <dbReference type="Google" id="ProtNLM"/>
    </source>
</evidence>
<dbReference type="SUPFAM" id="SSF57667">
    <property type="entry name" value="beta-beta-alpha zinc fingers"/>
    <property type="match status" value="1"/>
</dbReference>
<accession>A0A9P4PJH0</accession>
<dbReference type="Gene3D" id="3.30.160.60">
    <property type="entry name" value="Classic Zinc Finger"/>
    <property type="match status" value="1"/>
</dbReference>
<reference evidence="1" key="1">
    <citation type="journal article" date="2020" name="Stud. Mycol.">
        <title>101 Dothideomycetes genomes: a test case for predicting lifestyles and emergence of pathogens.</title>
        <authorList>
            <person name="Haridas S."/>
            <person name="Albert R."/>
            <person name="Binder M."/>
            <person name="Bloem J."/>
            <person name="Labutti K."/>
            <person name="Salamov A."/>
            <person name="Andreopoulos B."/>
            <person name="Baker S."/>
            <person name="Barry K."/>
            <person name="Bills G."/>
            <person name="Bluhm B."/>
            <person name="Cannon C."/>
            <person name="Castanera R."/>
            <person name="Culley D."/>
            <person name="Daum C."/>
            <person name="Ezra D."/>
            <person name="Gonzalez J."/>
            <person name="Henrissat B."/>
            <person name="Kuo A."/>
            <person name="Liang C."/>
            <person name="Lipzen A."/>
            <person name="Lutzoni F."/>
            <person name="Magnuson J."/>
            <person name="Mondo S."/>
            <person name="Nolan M."/>
            <person name="Ohm R."/>
            <person name="Pangilinan J."/>
            <person name="Park H.-J."/>
            <person name="Ramirez L."/>
            <person name="Alfaro M."/>
            <person name="Sun H."/>
            <person name="Tritt A."/>
            <person name="Yoshinaga Y."/>
            <person name="Zwiers L.-H."/>
            <person name="Turgeon B."/>
            <person name="Goodwin S."/>
            <person name="Spatafora J."/>
            <person name="Crous P."/>
            <person name="Grigoriev I."/>
        </authorList>
    </citation>
    <scope>NUCLEOTIDE SEQUENCE</scope>
    <source>
        <strain evidence="1">CBS 690.94</strain>
    </source>
</reference>